<dbReference type="Gene3D" id="3.40.50.720">
    <property type="entry name" value="NAD(P)-binding Rossmann-like Domain"/>
    <property type="match status" value="1"/>
</dbReference>
<comment type="caution">
    <text evidence="1">The sequence shown here is derived from an EMBL/GenBank/DDBJ whole genome shotgun (WGS) entry which is preliminary data.</text>
</comment>
<dbReference type="Proteomes" id="UP000075320">
    <property type="component" value="Unassembled WGS sequence"/>
</dbReference>
<accession>A0A150WLU8</accession>
<keyword evidence="2" id="KW-1185">Reference proteome</keyword>
<reference evidence="1 2" key="1">
    <citation type="submission" date="2016-03" db="EMBL/GenBank/DDBJ databases">
        <authorList>
            <person name="Ploux O."/>
        </authorList>
    </citation>
    <scope>NUCLEOTIDE SEQUENCE [LARGE SCALE GENOMIC DNA]</scope>
    <source>
        <strain evidence="1 2">R0</strain>
    </source>
</reference>
<gene>
    <name evidence="1" type="ORF">AZI86_12185</name>
</gene>
<dbReference type="RefSeq" id="WP_061835461.1">
    <property type="nucleotide sequence ID" value="NZ_LUKE01000002.1"/>
</dbReference>
<name>A0A150WLU8_BDEBC</name>
<evidence type="ECO:0000313" key="2">
    <source>
        <dbReference type="Proteomes" id="UP000075320"/>
    </source>
</evidence>
<dbReference type="AlphaFoldDB" id="A0A150WLU8"/>
<evidence type="ECO:0000313" key="1">
    <source>
        <dbReference type="EMBL" id="KYG64950.1"/>
    </source>
</evidence>
<proteinExistence type="predicted"/>
<organism evidence="1 2">
    <name type="scientific">Bdellovibrio bacteriovorus</name>
    <dbReference type="NCBI Taxonomy" id="959"/>
    <lineage>
        <taxon>Bacteria</taxon>
        <taxon>Pseudomonadati</taxon>
        <taxon>Bdellovibrionota</taxon>
        <taxon>Bdellovibrionia</taxon>
        <taxon>Bdellovibrionales</taxon>
        <taxon>Pseudobdellovibrionaceae</taxon>
        <taxon>Bdellovibrio</taxon>
    </lineage>
</organism>
<evidence type="ECO:0008006" key="3">
    <source>
        <dbReference type="Google" id="ProtNLM"/>
    </source>
</evidence>
<sequence>MSTHKILDFGTGTHWAFRFLQSLAQKKGLDWVFEHHDEFSMQALGGATAAFVDPLKSPTILPLFHVVPTQVRAVEILDSLFSDHGGWYPRLLIHEVLRRVFVAEARDLDIRAPAFVIGDGPLCRVAAAVIAEMGVSEIFLVGERADLEIQKKILSRSQLGIAFHVLAVEELTMQATSAGIVVNTADLSSQKALLTDLSYFNFMKQSGFALDLSSVMESNTLLDEARRADLRVLPYTLVMKSLMRLWLERLGADDLITDEEIVQLWSDFLKENPSSV</sequence>
<dbReference type="OrthoDB" id="5290864at2"/>
<dbReference type="EMBL" id="LUKE01000002">
    <property type="protein sequence ID" value="KYG64950.1"/>
    <property type="molecule type" value="Genomic_DNA"/>
</dbReference>
<protein>
    <recommendedName>
        <fullName evidence="3">Shikimate dehydrogenase</fullName>
    </recommendedName>
</protein>